<sequence>MFEKYSYKKKFTALVLIFVMLLITAYKRSFHTLFQVINEYRTLAEKTDEINKKANNTEGLTKEINYLDRVIGKEGITKEMVQQGIISFASTENPKVSINDLQPTHVFSDENYRIISNQLDVTGNCNQLLALGYDFEKKFDFSRMVSMNFYTVKKSNTSEVLHLKMIFQNYENTK</sequence>
<dbReference type="RefSeq" id="WP_127339121.1">
    <property type="nucleotide sequence ID" value="NZ_QWDM01000008.1"/>
</dbReference>
<proteinExistence type="predicted"/>
<reference evidence="2" key="1">
    <citation type="journal article" date="2019" name="Syst. Appl. Microbiol.">
        <title>Flavobacterium circumlabens sp. nov. and Flavobacterium cupreum sp. nov., two psychrotrophic species isolated from Antarctic environmental samples.</title>
        <authorList>
            <person name="Kralova S."/>
            <person name="Busse H.-J."/>
            <person name="Svec P."/>
            <person name="Maslanova I."/>
            <person name="Stankova E."/>
            <person name="Bartak M."/>
            <person name="Sedlacek I."/>
        </authorList>
    </citation>
    <scope>NUCLEOTIDE SEQUENCE [LARGE SCALE GENOMIC DNA]</scope>
    <source>
        <strain evidence="2">CCM 8825</strain>
    </source>
</reference>
<gene>
    <name evidence="1" type="ORF">D0817_14845</name>
</gene>
<evidence type="ECO:0000313" key="1">
    <source>
        <dbReference type="EMBL" id="RUT69889.1"/>
    </source>
</evidence>
<protein>
    <recommendedName>
        <fullName evidence="3">General secretion pathway protein</fullName>
    </recommendedName>
</protein>
<evidence type="ECO:0000313" key="2">
    <source>
        <dbReference type="Proteomes" id="UP000288102"/>
    </source>
</evidence>
<dbReference type="OrthoDB" id="1161757at2"/>
<name>A0A434A659_9FLAO</name>
<evidence type="ECO:0008006" key="3">
    <source>
        <dbReference type="Google" id="ProtNLM"/>
    </source>
</evidence>
<dbReference type="AlphaFoldDB" id="A0A434A659"/>
<dbReference type="EMBL" id="QWDM01000008">
    <property type="protein sequence ID" value="RUT69889.1"/>
    <property type="molecule type" value="Genomic_DNA"/>
</dbReference>
<dbReference type="Proteomes" id="UP000288102">
    <property type="component" value="Unassembled WGS sequence"/>
</dbReference>
<comment type="caution">
    <text evidence="1">The sequence shown here is derived from an EMBL/GenBank/DDBJ whole genome shotgun (WGS) entry which is preliminary data.</text>
</comment>
<organism evidence="1 2">
    <name type="scientific">Flavobacterium cupreum</name>
    <dbReference type="NCBI Taxonomy" id="2133766"/>
    <lineage>
        <taxon>Bacteria</taxon>
        <taxon>Pseudomonadati</taxon>
        <taxon>Bacteroidota</taxon>
        <taxon>Flavobacteriia</taxon>
        <taxon>Flavobacteriales</taxon>
        <taxon>Flavobacteriaceae</taxon>
        <taxon>Flavobacterium</taxon>
    </lineage>
</organism>
<keyword evidence="2" id="KW-1185">Reference proteome</keyword>
<accession>A0A434A659</accession>